<keyword evidence="2" id="KW-1185">Reference proteome</keyword>
<protein>
    <submittedName>
        <fullName evidence="1">Uncharacterized protein</fullName>
    </submittedName>
</protein>
<comment type="caution">
    <text evidence="1">The sequence shown here is derived from an EMBL/GenBank/DDBJ whole genome shotgun (WGS) entry which is preliminary data.</text>
</comment>
<dbReference type="RefSeq" id="WP_319614796.1">
    <property type="nucleotide sequence ID" value="NZ_JAWXYB010000018.1"/>
</dbReference>
<name>A0AAW9DS82_ACIAO</name>
<dbReference type="AlphaFoldDB" id="A0AAW9DS82"/>
<dbReference type="Proteomes" id="UP001279553">
    <property type="component" value="Unassembled WGS sequence"/>
</dbReference>
<sequence>MMSASETATLLLNGWGYNWYRAENRLRADDLLIRAKLSELLGLARAHLAALEAGYRRVHLPPPTREQPFPDRAAVAHVQALTRAGEAIGAVETSIRNAPVPEMDRVWQAHRDEGRLLRELVARDSALVETVARFHDWVVAARAEDAEDAQFAERVRAGLPVIMAALAARRDAVDRVN</sequence>
<evidence type="ECO:0000313" key="1">
    <source>
        <dbReference type="EMBL" id="MDX5931918.1"/>
    </source>
</evidence>
<organism evidence="1 2">
    <name type="scientific">Acidiphilium acidophilum</name>
    <name type="common">Thiobacillus acidophilus</name>
    <dbReference type="NCBI Taxonomy" id="76588"/>
    <lineage>
        <taxon>Bacteria</taxon>
        <taxon>Pseudomonadati</taxon>
        <taxon>Pseudomonadota</taxon>
        <taxon>Alphaproteobacteria</taxon>
        <taxon>Acetobacterales</taxon>
        <taxon>Acidocellaceae</taxon>
        <taxon>Acidiphilium</taxon>
    </lineage>
</organism>
<gene>
    <name evidence="1" type="ORF">SIL87_14215</name>
</gene>
<reference evidence="1 2" key="1">
    <citation type="submission" date="2023-11" db="EMBL/GenBank/DDBJ databases">
        <title>MicrobeMod: A computational toolkit for identifying prokaryotic methylation and restriction-modification with nanopore sequencing.</title>
        <authorList>
            <person name="Crits-Christoph A."/>
            <person name="Kang S.C."/>
            <person name="Lee H."/>
            <person name="Ostrov N."/>
        </authorList>
    </citation>
    <scope>NUCLEOTIDE SEQUENCE [LARGE SCALE GENOMIC DNA]</scope>
    <source>
        <strain evidence="1 2">DSMZ 700</strain>
    </source>
</reference>
<evidence type="ECO:0000313" key="2">
    <source>
        <dbReference type="Proteomes" id="UP001279553"/>
    </source>
</evidence>
<dbReference type="EMBL" id="JAWXYB010000018">
    <property type="protein sequence ID" value="MDX5931918.1"/>
    <property type="molecule type" value="Genomic_DNA"/>
</dbReference>
<accession>A0AAW9DS82</accession>
<proteinExistence type="predicted"/>